<organism evidence="1 2">
    <name type="scientific">Trichinella pseudospiralis</name>
    <name type="common">Parasitic roundworm</name>
    <dbReference type="NCBI Taxonomy" id="6337"/>
    <lineage>
        <taxon>Eukaryota</taxon>
        <taxon>Metazoa</taxon>
        <taxon>Ecdysozoa</taxon>
        <taxon>Nematoda</taxon>
        <taxon>Enoplea</taxon>
        <taxon>Dorylaimia</taxon>
        <taxon>Trichinellida</taxon>
        <taxon>Trichinellidae</taxon>
        <taxon>Trichinella</taxon>
    </lineage>
</organism>
<comment type="caution">
    <text evidence="1">The sequence shown here is derived from an EMBL/GenBank/DDBJ whole genome shotgun (WGS) entry which is preliminary data.</text>
</comment>
<protein>
    <submittedName>
        <fullName evidence="1">Uncharacterized protein</fullName>
    </submittedName>
</protein>
<dbReference type="EMBL" id="JYDT01000401">
    <property type="protein sequence ID" value="KRY80605.1"/>
    <property type="molecule type" value="Genomic_DNA"/>
</dbReference>
<evidence type="ECO:0000313" key="1">
    <source>
        <dbReference type="EMBL" id="KRY80605.1"/>
    </source>
</evidence>
<reference evidence="1 2" key="1">
    <citation type="submission" date="2015-01" db="EMBL/GenBank/DDBJ databases">
        <title>Evolution of Trichinella species and genotypes.</title>
        <authorList>
            <person name="Korhonen P.K."/>
            <person name="Edoardo P."/>
            <person name="Giuseppe L.R."/>
            <person name="Gasser R.B."/>
        </authorList>
    </citation>
    <scope>NUCLEOTIDE SEQUENCE [LARGE SCALE GENOMIC DNA]</scope>
    <source>
        <strain evidence="1">ISS470</strain>
    </source>
</reference>
<proteinExistence type="predicted"/>
<dbReference type="OrthoDB" id="10468393at2759"/>
<accession>A0A0V1F388</accession>
<keyword evidence="2" id="KW-1185">Reference proteome</keyword>
<sequence>MTEFRCLLPCTIVKCALKQQMLAKTEDHFELHDATGKYCNLLLNHRVAMAEFKQQVQQNFQIYLFIDIETLINLQNEKHDSLISFTHLNIKISMENITVVVKRQPLALCIANAKPTNSIIFGFQNITTKMLNTRIHNFDPILLLKFKNYHCMNSERKILNFTANPKLT</sequence>
<evidence type="ECO:0000313" key="2">
    <source>
        <dbReference type="Proteomes" id="UP000054995"/>
    </source>
</evidence>
<dbReference type="AlphaFoldDB" id="A0A0V1F388"/>
<gene>
    <name evidence="1" type="ORF">T4D_3970</name>
</gene>
<name>A0A0V1F388_TRIPS</name>
<dbReference type="Proteomes" id="UP000054995">
    <property type="component" value="Unassembled WGS sequence"/>
</dbReference>